<gene>
    <name evidence="2" type="ORF">ENX73_01630</name>
</gene>
<accession>A0A7V3VS56</accession>
<dbReference type="GO" id="GO:0046872">
    <property type="term" value="F:metal ion binding"/>
    <property type="evidence" value="ECO:0007669"/>
    <property type="project" value="InterPro"/>
</dbReference>
<dbReference type="Pfam" id="PF02915">
    <property type="entry name" value="Rubrerythrin"/>
    <property type="match status" value="1"/>
</dbReference>
<dbReference type="GO" id="GO:0016491">
    <property type="term" value="F:oxidoreductase activity"/>
    <property type="evidence" value="ECO:0007669"/>
    <property type="project" value="InterPro"/>
</dbReference>
<dbReference type="CDD" id="cd01045">
    <property type="entry name" value="Ferritin_like_AB"/>
    <property type="match status" value="1"/>
</dbReference>
<dbReference type="EMBL" id="DTPE01000071">
    <property type="protein sequence ID" value="HGE74809.1"/>
    <property type="molecule type" value="Genomic_DNA"/>
</dbReference>
<comment type="caution">
    <text evidence="2">The sequence shown here is derived from an EMBL/GenBank/DDBJ whole genome shotgun (WGS) entry which is preliminary data.</text>
</comment>
<name>A0A7V3VS56_9BACT</name>
<dbReference type="InterPro" id="IPR003251">
    <property type="entry name" value="Rr_diiron-bd_dom"/>
</dbReference>
<sequence length="167" mass="19629">MKMDEGVIGILKFALAREIDGRDFYKSKIKDVKNEEVKNTIAKLAGMEEDHIKYIRQLIQKVNDGGKAEIELPKDRNIFIEREKKEIAGGKIDDIASDLSIIRMGFLIEDDFMNFYKTSSEKVKDEELKKVLLNLSSWEETHREMLDALYREMSQNYWNEMHFTPLF</sequence>
<dbReference type="InterPro" id="IPR012347">
    <property type="entry name" value="Ferritin-like"/>
</dbReference>
<dbReference type="SUPFAM" id="SSF47240">
    <property type="entry name" value="Ferritin-like"/>
    <property type="match status" value="1"/>
</dbReference>
<proteinExistence type="predicted"/>
<feature type="domain" description="Rubrerythrin diiron-binding" evidence="1">
    <location>
        <begin position="10"/>
        <end position="67"/>
    </location>
</feature>
<dbReference type="PANTHER" id="PTHR33531">
    <property type="entry name" value="RUBRERYTHRIN SUBFAMILY"/>
    <property type="match status" value="1"/>
</dbReference>
<protein>
    <submittedName>
        <fullName evidence="2">Rubrerythrin</fullName>
    </submittedName>
</protein>
<organism evidence="2">
    <name type="scientific">Mesoaciditoga lauensis</name>
    <dbReference type="NCBI Taxonomy" id="1495039"/>
    <lineage>
        <taxon>Bacteria</taxon>
        <taxon>Thermotogati</taxon>
        <taxon>Thermotogota</taxon>
        <taxon>Thermotogae</taxon>
        <taxon>Mesoaciditogales</taxon>
        <taxon>Mesoaciditogaceae</taxon>
        <taxon>Mesoaciditoga</taxon>
    </lineage>
</organism>
<dbReference type="AlphaFoldDB" id="A0A7V3VS56"/>
<evidence type="ECO:0000259" key="1">
    <source>
        <dbReference type="Pfam" id="PF02915"/>
    </source>
</evidence>
<dbReference type="PANTHER" id="PTHR33531:SF7">
    <property type="entry name" value="HYPOTHETICAL MEMBRANE PROTEIN, CONSERVED"/>
    <property type="match status" value="1"/>
</dbReference>
<evidence type="ECO:0000313" key="2">
    <source>
        <dbReference type="EMBL" id="HGE74809.1"/>
    </source>
</evidence>
<dbReference type="InterPro" id="IPR009078">
    <property type="entry name" value="Ferritin-like_SF"/>
</dbReference>
<dbReference type="Gene3D" id="1.20.1260.10">
    <property type="match status" value="1"/>
</dbReference>
<reference evidence="2" key="1">
    <citation type="journal article" date="2020" name="mSystems">
        <title>Genome- and Community-Level Interaction Insights into Carbon Utilization and Element Cycling Functions of Hydrothermarchaeota in Hydrothermal Sediment.</title>
        <authorList>
            <person name="Zhou Z."/>
            <person name="Liu Y."/>
            <person name="Xu W."/>
            <person name="Pan J."/>
            <person name="Luo Z.H."/>
            <person name="Li M."/>
        </authorList>
    </citation>
    <scope>NUCLEOTIDE SEQUENCE [LARGE SCALE GENOMIC DNA]</scope>
    <source>
        <strain evidence="2">SpSt-966</strain>
    </source>
</reference>